<evidence type="ECO:0000256" key="1">
    <source>
        <dbReference type="SAM" id="Phobius"/>
    </source>
</evidence>
<proteinExistence type="predicted"/>
<accession>X0RTL8</accession>
<gene>
    <name evidence="2" type="ORF">S01H1_05261</name>
</gene>
<organism evidence="2">
    <name type="scientific">marine sediment metagenome</name>
    <dbReference type="NCBI Taxonomy" id="412755"/>
    <lineage>
        <taxon>unclassified sequences</taxon>
        <taxon>metagenomes</taxon>
        <taxon>ecological metagenomes</taxon>
    </lineage>
</organism>
<name>X0RTL8_9ZZZZ</name>
<dbReference type="EMBL" id="BARS01002742">
    <property type="protein sequence ID" value="GAF72128.1"/>
    <property type="molecule type" value="Genomic_DNA"/>
</dbReference>
<feature type="transmembrane region" description="Helical" evidence="1">
    <location>
        <begin position="7"/>
        <end position="26"/>
    </location>
</feature>
<protein>
    <submittedName>
        <fullName evidence="2">Uncharacterized protein</fullName>
    </submittedName>
</protein>
<dbReference type="AlphaFoldDB" id="X0RTL8"/>
<keyword evidence="1" id="KW-0472">Membrane</keyword>
<feature type="transmembrane region" description="Helical" evidence="1">
    <location>
        <begin position="32"/>
        <end position="52"/>
    </location>
</feature>
<sequence length="60" mass="6389">MSDNTFQWSFVGVVALALVLIILSAVGAIPAWVIAIAIVGGIVGDGVLLHYWGKDYMSRI</sequence>
<reference evidence="2" key="1">
    <citation type="journal article" date="2014" name="Front. Microbiol.">
        <title>High frequency of phylogenetically diverse reductive dehalogenase-homologous genes in deep subseafloor sedimentary metagenomes.</title>
        <authorList>
            <person name="Kawai M."/>
            <person name="Futagami T."/>
            <person name="Toyoda A."/>
            <person name="Takaki Y."/>
            <person name="Nishi S."/>
            <person name="Hori S."/>
            <person name="Arai W."/>
            <person name="Tsubouchi T."/>
            <person name="Morono Y."/>
            <person name="Uchiyama I."/>
            <person name="Ito T."/>
            <person name="Fujiyama A."/>
            <person name="Inagaki F."/>
            <person name="Takami H."/>
        </authorList>
    </citation>
    <scope>NUCLEOTIDE SEQUENCE</scope>
    <source>
        <strain evidence="2">Expedition CK06-06</strain>
    </source>
</reference>
<keyword evidence="1" id="KW-1133">Transmembrane helix</keyword>
<evidence type="ECO:0000313" key="2">
    <source>
        <dbReference type="EMBL" id="GAF72128.1"/>
    </source>
</evidence>
<keyword evidence="1" id="KW-0812">Transmembrane</keyword>
<comment type="caution">
    <text evidence="2">The sequence shown here is derived from an EMBL/GenBank/DDBJ whole genome shotgun (WGS) entry which is preliminary data.</text>
</comment>